<dbReference type="VEuPathDB" id="VectorBase:AEPI011560"/>
<evidence type="ECO:0000256" key="1">
    <source>
        <dbReference type="SAM" id="Phobius"/>
    </source>
</evidence>
<evidence type="ECO:0000313" key="3">
    <source>
        <dbReference type="Proteomes" id="UP000075885"/>
    </source>
</evidence>
<feature type="transmembrane region" description="Helical" evidence="1">
    <location>
        <begin position="178"/>
        <end position="204"/>
    </location>
</feature>
<keyword evidence="1" id="KW-0472">Membrane</keyword>
<dbReference type="STRING" id="199890.A0A182PX73"/>
<dbReference type="InterPro" id="IPR008042">
    <property type="entry name" value="Retrotrans_Pao"/>
</dbReference>
<dbReference type="Pfam" id="PF05380">
    <property type="entry name" value="Peptidase_A17"/>
    <property type="match status" value="1"/>
</dbReference>
<evidence type="ECO:0000313" key="2">
    <source>
        <dbReference type="EnsemblMetazoa" id="AEPI011560-PA"/>
    </source>
</evidence>
<dbReference type="Proteomes" id="UP000075885">
    <property type="component" value="Unassembled WGS sequence"/>
</dbReference>
<protein>
    <submittedName>
        <fullName evidence="2">Uncharacterized protein</fullName>
    </submittedName>
</protein>
<proteinExistence type="predicted"/>
<keyword evidence="3" id="KW-1185">Reference proteome</keyword>
<dbReference type="PANTHER" id="PTHR47331">
    <property type="entry name" value="PHD-TYPE DOMAIN-CONTAINING PROTEIN"/>
    <property type="match status" value="1"/>
</dbReference>
<keyword evidence="1" id="KW-0812">Transmembrane</keyword>
<accession>A0A182PX73</accession>
<dbReference type="AlphaFoldDB" id="A0A182PX73"/>
<organism evidence="2 3">
    <name type="scientific">Anopheles epiroticus</name>
    <dbReference type="NCBI Taxonomy" id="199890"/>
    <lineage>
        <taxon>Eukaryota</taxon>
        <taxon>Metazoa</taxon>
        <taxon>Ecdysozoa</taxon>
        <taxon>Arthropoda</taxon>
        <taxon>Hexapoda</taxon>
        <taxon>Insecta</taxon>
        <taxon>Pterygota</taxon>
        <taxon>Neoptera</taxon>
        <taxon>Endopterygota</taxon>
        <taxon>Diptera</taxon>
        <taxon>Nematocera</taxon>
        <taxon>Culicoidea</taxon>
        <taxon>Culicidae</taxon>
        <taxon>Anophelinae</taxon>
        <taxon>Anopheles</taxon>
    </lineage>
</organism>
<name>A0A182PX73_9DIPT</name>
<dbReference type="PANTHER" id="PTHR47331:SF4">
    <property type="entry name" value="PEPTIDASE S1 DOMAIN-CONTAINING PROTEIN"/>
    <property type="match status" value="1"/>
</dbReference>
<reference evidence="2" key="2">
    <citation type="submission" date="2020-05" db="UniProtKB">
        <authorList>
            <consortium name="EnsemblMetazoa"/>
        </authorList>
    </citation>
    <scope>IDENTIFICATION</scope>
    <source>
        <strain evidence="2">Epiroticus2</strain>
    </source>
</reference>
<dbReference type="EnsemblMetazoa" id="AEPI011560-RA">
    <property type="protein sequence ID" value="AEPI011560-PA"/>
    <property type="gene ID" value="AEPI011560"/>
</dbReference>
<keyword evidence="1" id="KW-1133">Transmembrane helix</keyword>
<reference evidence="3" key="1">
    <citation type="submission" date="2013-03" db="EMBL/GenBank/DDBJ databases">
        <title>The Genome Sequence of Anopheles epiroticus epiroticus2.</title>
        <authorList>
            <consortium name="The Broad Institute Genomics Platform"/>
            <person name="Neafsey D.E."/>
            <person name="Howell P."/>
            <person name="Walker B."/>
            <person name="Young S.K."/>
            <person name="Zeng Q."/>
            <person name="Gargeya S."/>
            <person name="Fitzgerald M."/>
            <person name="Haas B."/>
            <person name="Abouelleil A."/>
            <person name="Allen A.W."/>
            <person name="Alvarado L."/>
            <person name="Arachchi H.M."/>
            <person name="Berlin A.M."/>
            <person name="Chapman S.B."/>
            <person name="Gainer-Dewar J."/>
            <person name="Goldberg J."/>
            <person name="Griggs A."/>
            <person name="Gujja S."/>
            <person name="Hansen M."/>
            <person name="Howarth C."/>
            <person name="Imamovic A."/>
            <person name="Ireland A."/>
            <person name="Larimer J."/>
            <person name="McCowan C."/>
            <person name="Murphy C."/>
            <person name="Pearson M."/>
            <person name="Poon T.W."/>
            <person name="Priest M."/>
            <person name="Roberts A."/>
            <person name="Saif S."/>
            <person name="Shea T."/>
            <person name="Sisk P."/>
            <person name="Sykes S."/>
            <person name="Wortman J."/>
            <person name="Nusbaum C."/>
            <person name="Birren B."/>
        </authorList>
    </citation>
    <scope>NUCLEOTIDE SEQUENCE [LARGE SCALE GENOMIC DNA]</scope>
    <source>
        <strain evidence="3">Epiroticus2</strain>
    </source>
</reference>
<sequence>MATTRLHALERKLERDPVLKEIVHGQVRMYLERGYAHKATEKELASADPKRTWYLPLNIVGHPRKPDKKRLVWDAAAKVKGVSLNTQLLKGPDLLVALPGVLSFNMRNWLSNEDTVLESLAEETGEKQRVIDFGQEEKQPRVLGLIWDPATDTFRFSINWHDELKPFINGEKRPSKRIVLRVIMSLFDPLGLLAPVLILGRIIMQDLWRSGTECDAEVGDREFVKWQQWISLLPGIHALSIPRWYMGGAGDVQCETTQLHVFTDASEQAYGCAAYFRFHTKGGIHCSLVMARSKVAPLKHQSIPRLELEAALLGARLARTVCENHDIAIKDKFIHTDSEVVLSWIRSPTRDFKQFVA</sequence>